<dbReference type="Gramene" id="OMO69001">
    <property type="protein sequence ID" value="OMO69001"/>
    <property type="gene ID" value="CCACVL1_19713"/>
</dbReference>
<dbReference type="Gene3D" id="1.10.238.10">
    <property type="entry name" value="EF-hand"/>
    <property type="match status" value="1"/>
</dbReference>
<dbReference type="Pfam" id="PF13202">
    <property type="entry name" value="EF-hand_5"/>
    <property type="match status" value="2"/>
</dbReference>
<keyword evidence="1" id="KW-0479">Metal-binding</keyword>
<feature type="domain" description="EF-hand" evidence="5">
    <location>
        <begin position="18"/>
        <end position="53"/>
    </location>
</feature>
<keyword evidence="4" id="KW-0106">Calcium</keyword>
<proteinExistence type="predicted"/>
<evidence type="ECO:0000256" key="3">
    <source>
        <dbReference type="ARBA" id="ARBA00022833"/>
    </source>
</evidence>
<dbReference type="SUPFAM" id="SSF57850">
    <property type="entry name" value="RING/U-box"/>
    <property type="match status" value="1"/>
</dbReference>
<dbReference type="STRING" id="210143.A0A1R3HFB8"/>
<keyword evidence="7" id="KW-1185">Reference proteome</keyword>
<reference evidence="6 7" key="1">
    <citation type="submission" date="2013-09" db="EMBL/GenBank/DDBJ databases">
        <title>Corchorus capsularis genome sequencing.</title>
        <authorList>
            <person name="Alam M."/>
            <person name="Haque M.S."/>
            <person name="Islam M.S."/>
            <person name="Emdad E.M."/>
            <person name="Islam M.M."/>
            <person name="Ahmed B."/>
            <person name="Halim A."/>
            <person name="Hossen Q.M.M."/>
            <person name="Hossain M.Z."/>
            <person name="Ahmed R."/>
            <person name="Khan M.M."/>
            <person name="Islam R."/>
            <person name="Rashid M.M."/>
            <person name="Khan S.A."/>
            <person name="Rahman M.S."/>
            <person name="Alam M."/>
        </authorList>
    </citation>
    <scope>NUCLEOTIDE SEQUENCE [LARGE SCALE GENOMIC DNA]</scope>
    <source>
        <strain evidence="7">cv. CVL-1</strain>
        <tissue evidence="6">Whole seedling</tissue>
    </source>
</reference>
<dbReference type="OrthoDB" id="8785703at2759"/>
<keyword evidence="3" id="KW-0862">Zinc</keyword>
<evidence type="ECO:0000259" key="5">
    <source>
        <dbReference type="PROSITE" id="PS50222"/>
    </source>
</evidence>
<dbReference type="GO" id="GO:0005509">
    <property type="term" value="F:calcium ion binding"/>
    <property type="evidence" value="ECO:0007669"/>
    <property type="project" value="InterPro"/>
</dbReference>
<sequence>MDEIQETALAYYAKLPQSKKEQAIKFFKSMDTNGDGKISVLEYTAGLNRLGKTEINNLGFFKELDRDGNGTLDFYEVMTLFYLIESGRIYYCDGCGAFLKGVYFTCLTCFNSGPAKRNSFDLCCSCYGNNNFNHNHDYFVDNYVLLQSKWRQTSSTPSQSKPPLKKPFTMAMEVASAGSALYNFYQFADMAWNTAFSSN</sequence>
<evidence type="ECO:0000313" key="6">
    <source>
        <dbReference type="EMBL" id="OMO69001.1"/>
    </source>
</evidence>
<comment type="caution">
    <text evidence="6">The sequence shown here is derived from an EMBL/GenBank/DDBJ whole genome shotgun (WGS) entry which is preliminary data.</text>
</comment>
<dbReference type="SUPFAM" id="SSF47473">
    <property type="entry name" value="EF-hand"/>
    <property type="match status" value="1"/>
</dbReference>
<dbReference type="InterPro" id="IPR011992">
    <property type="entry name" value="EF-hand-dom_pair"/>
</dbReference>
<feature type="domain" description="EF-hand" evidence="5">
    <location>
        <begin position="60"/>
        <end position="87"/>
    </location>
</feature>
<dbReference type="PROSITE" id="PS00018">
    <property type="entry name" value="EF_HAND_1"/>
    <property type="match status" value="2"/>
</dbReference>
<dbReference type="InterPro" id="IPR043145">
    <property type="entry name" value="Znf_ZZ_sf"/>
</dbReference>
<gene>
    <name evidence="6" type="ORF">CCACVL1_19713</name>
</gene>
<dbReference type="PROSITE" id="PS50222">
    <property type="entry name" value="EF_HAND_2"/>
    <property type="match status" value="2"/>
</dbReference>
<organism evidence="6 7">
    <name type="scientific">Corchorus capsularis</name>
    <name type="common">Jute</name>
    <dbReference type="NCBI Taxonomy" id="210143"/>
    <lineage>
        <taxon>Eukaryota</taxon>
        <taxon>Viridiplantae</taxon>
        <taxon>Streptophyta</taxon>
        <taxon>Embryophyta</taxon>
        <taxon>Tracheophyta</taxon>
        <taxon>Spermatophyta</taxon>
        <taxon>Magnoliopsida</taxon>
        <taxon>eudicotyledons</taxon>
        <taxon>Gunneridae</taxon>
        <taxon>Pentapetalae</taxon>
        <taxon>rosids</taxon>
        <taxon>malvids</taxon>
        <taxon>Malvales</taxon>
        <taxon>Malvaceae</taxon>
        <taxon>Grewioideae</taxon>
        <taxon>Apeibeae</taxon>
        <taxon>Corchorus</taxon>
    </lineage>
</organism>
<dbReference type="SMART" id="SM00054">
    <property type="entry name" value="EFh"/>
    <property type="match status" value="2"/>
</dbReference>
<evidence type="ECO:0000256" key="2">
    <source>
        <dbReference type="ARBA" id="ARBA00022771"/>
    </source>
</evidence>
<dbReference type="Proteomes" id="UP000188268">
    <property type="component" value="Unassembled WGS sequence"/>
</dbReference>
<dbReference type="CDD" id="cd00051">
    <property type="entry name" value="EFh"/>
    <property type="match status" value="1"/>
</dbReference>
<dbReference type="AlphaFoldDB" id="A0A1R3HFB8"/>
<evidence type="ECO:0000256" key="4">
    <source>
        <dbReference type="ARBA" id="ARBA00022837"/>
    </source>
</evidence>
<dbReference type="EMBL" id="AWWV01012119">
    <property type="protein sequence ID" value="OMO69001.1"/>
    <property type="molecule type" value="Genomic_DNA"/>
</dbReference>
<evidence type="ECO:0000256" key="1">
    <source>
        <dbReference type="ARBA" id="ARBA00022723"/>
    </source>
</evidence>
<dbReference type="InterPro" id="IPR002048">
    <property type="entry name" value="EF_hand_dom"/>
</dbReference>
<dbReference type="OMA" id="DNHMLLR"/>
<dbReference type="Gene3D" id="3.30.60.90">
    <property type="match status" value="1"/>
</dbReference>
<dbReference type="PROSITE" id="PS00303">
    <property type="entry name" value="S100_CABP"/>
    <property type="match status" value="1"/>
</dbReference>
<dbReference type="InterPro" id="IPR001751">
    <property type="entry name" value="S100/CaBP7/8-like_CS"/>
</dbReference>
<dbReference type="InterPro" id="IPR018247">
    <property type="entry name" value="EF_Hand_1_Ca_BS"/>
</dbReference>
<dbReference type="GO" id="GO:0008270">
    <property type="term" value="F:zinc ion binding"/>
    <property type="evidence" value="ECO:0007669"/>
    <property type="project" value="UniProtKB-KW"/>
</dbReference>
<evidence type="ECO:0000313" key="7">
    <source>
        <dbReference type="Proteomes" id="UP000188268"/>
    </source>
</evidence>
<keyword evidence="2" id="KW-0863">Zinc-finger</keyword>
<accession>A0A1R3HFB8</accession>
<protein>
    <submittedName>
        <fullName evidence="6">Calcium-binding EF-hand</fullName>
    </submittedName>
</protein>
<name>A0A1R3HFB8_COCAP</name>